<feature type="transmembrane region" description="Helical" evidence="8">
    <location>
        <begin position="74"/>
        <end position="92"/>
    </location>
</feature>
<evidence type="ECO:0000256" key="7">
    <source>
        <dbReference type="ARBA" id="ARBA00023136"/>
    </source>
</evidence>
<evidence type="ECO:0000313" key="10">
    <source>
        <dbReference type="Proteomes" id="UP000293671"/>
    </source>
</evidence>
<feature type="transmembrane region" description="Helical" evidence="8">
    <location>
        <begin position="184"/>
        <end position="217"/>
    </location>
</feature>
<feature type="transmembrane region" description="Helical" evidence="8">
    <location>
        <begin position="354"/>
        <end position="370"/>
    </location>
</feature>
<comment type="subcellular location">
    <subcellularLocation>
        <location evidence="1">Cell membrane</location>
        <topology evidence="1">Multi-pass membrane protein</topology>
    </subcellularLocation>
</comment>
<sequence length="588" mass="63912">MIEPAARPRATAAWLLLALLAAAAYLLGLGGQHIPKNGDESVYMHIARLTAGTGQWLPLQSEIEGLARNTKPPLLFWQAMVAGSWGEAWSLWRLRLPSYLYTLASALLVGALAARLVARPGANDAPRPPLQVAALAVLVYLAFFSTYRYSRPYLTSAPETFWMFAPFFAIAWSPARVLGSRLGFPLLAGVALGIACLYKSFALVLPVALALGACYQVAGPRGRGLFVLRRAGFWSDVGRVLLAAIVATALFALWFVVDPAPAEVWREFVVGENAGKFNARESYLGKALAGSGSIWGLIPGYAVNAGLLMPVVVGLLFAAWRARSGADASERVLWLWLLVLLLVFMLPSQRSARYLVAAMPALAVLMVLHWPRIARGWFIATLLMALLATLFALNVALGVQALEPSAGGYSAGLWLWLLAMAAACVAGLVKDGWTRPVAALISAAFYVAFAWVTAPLEGPAGRYDDAVIERLRGEAVMVPSNFNGDFERYQFLLPGARIEHYFAAQPVDFDGLPALLAGHRFVIVQRRVGQPPCADERAEACRVVAARWDIRSRQTNAEIRASLLRAPQDFWFAREYLVERLAAAEGRP</sequence>
<keyword evidence="6 8" id="KW-1133">Transmembrane helix</keyword>
<keyword evidence="4 9" id="KW-0808">Transferase</keyword>
<feature type="transmembrane region" description="Helical" evidence="8">
    <location>
        <begin position="411"/>
        <end position="429"/>
    </location>
</feature>
<name>A0A4Q7VG19_9BURK</name>
<evidence type="ECO:0000313" key="9">
    <source>
        <dbReference type="EMBL" id="RZT94956.1"/>
    </source>
</evidence>
<keyword evidence="10" id="KW-1185">Reference proteome</keyword>
<evidence type="ECO:0000256" key="6">
    <source>
        <dbReference type="ARBA" id="ARBA00022989"/>
    </source>
</evidence>
<dbReference type="RefSeq" id="WP_130432982.1">
    <property type="nucleotide sequence ID" value="NZ_SHKP01000007.1"/>
</dbReference>
<gene>
    <name evidence="9" type="ORF">EV670_2702</name>
</gene>
<evidence type="ECO:0000256" key="3">
    <source>
        <dbReference type="ARBA" id="ARBA00022676"/>
    </source>
</evidence>
<feature type="transmembrane region" description="Helical" evidence="8">
    <location>
        <begin position="377"/>
        <end position="399"/>
    </location>
</feature>
<feature type="transmembrane region" description="Helical" evidence="8">
    <location>
        <begin position="332"/>
        <end position="348"/>
    </location>
</feature>
<feature type="transmembrane region" description="Helical" evidence="8">
    <location>
        <begin position="237"/>
        <end position="257"/>
    </location>
</feature>
<dbReference type="EMBL" id="SHKP01000007">
    <property type="protein sequence ID" value="RZT94956.1"/>
    <property type="molecule type" value="Genomic_DNA"/>
</dbReference>
<feature type="transmembrane region" description="Helical" evidence="8">
    <location>
        <begin position="436"/>
        <end position="454"/>
    </location>
</feature>
<dbReference type="PANTHER" id="PTHR33908:SF11">
    <property type="entry name" value="MEMBRANE PROTEIN"/>
    <property type="match status" value="1"/>
</dbReference>
<keyword evidence="5 8" id="KW-0812">Transmembrane</keyword>
<proteinExistence type="predicted"/>
<comment type="caution">
    <text evidence="9">The sequence shown here is derived from an EMBL/GenBank/DDBJ whole genome shotgun (WGS) entry which is preliminary data.</text>
</comment>
<evidence type="ECO:0000256" key="1">
    <source>
        <dbReference type="ARBA" id="ARBA00004651"/>
    </source>
</evidence>
<dbReference type="GO" id="GO:0016763">
    <property type="term" value="F:pentosyltransferase activity"/>
    <property type="evidence" value="ECO:0007669"/>
    <property type="project" value="TreeGrafter"/>
</dbReference>
<evidence type="ECO:0000256" key="2">
    <source>
        <dbReference type="ARBA" id="ARBA00022475"/>
    </source>
</evidence>
<dbReference type="InterPro" id="IPR050297">
    <property type="entry name" value="LipidA_mod_glycosyltrf_83"/>
</dbReference>
<evidence type="ECO:0000256" key="4">
    <source>
        <dbReference type="ARBA" id="ARBA00022679"/>
    </source>
</evidence>
<organism evidence="9 10">
    <name type="scientific">Rivibacter subsaxonicus</name>
    <dbReference type="NCBI Taxonomy" id="457575"/>
    <lineage>
        <taxon>Bacteria</taxon>
        <taxon>Pseudomonadati</taxon>
        <taxon>Pseudomonadota</taxon>
        <taxon>Betaproteobacteria</taxon>
        <taxon>Burkholderiales</taxon>
        <taxon>Rivibacter</taxon>
    </lineage>
</organism>
<feature type="transmembrane region" description="Helical" evidence="8">
    <location>
        <begin position="99"/>
        <end position="118"/>
    </location>
</feature>
<feature type="transmembrane region" description="Helical" evidence="8">
    <location>
        <begin position="301"/>
        <end position="320"/>
    </location>
</feature>
<dbReference type="GO" id="GO:0009103">
    <property type="term" value="P:lipopolysaccharide biosynthetic process"/>
    <property type="evidence" value="ECO:0007669"/>
    <property type="project" value="UniProtKB-ARBA"/>
</dbReference>
<feature type="transmembrane region" description="Helical" evidence="8">
    <location>
        <begin position="161"/>
        <end position="178"/>
    </location>
</feature>
<keyword evidence="3" id="KW-0328">Glycosyltransferase</keyword>
<feature type="transmembrane region" description="Helical" evidence="8">
    <location>
        <begin position="130"/>
        <end position="149"/>
    </location>
</feature>
<reference evidence="9 10" key="1">
    <citation type="submission" date="2019-02" db="EMBL/GenBank/DDBJ databases">
        <title>Genomic Encyclopedia of Type Strains, Phase IV (KMG-IV): sequencing the most valuable type-strain genomes for metagenomic binning, comparative biology and taxonomic classification.</title>
        <authorList>
            <person name="Goeker M."/>
        </authorList>
    </citation>
    <scope>NUCLEOTIDE SEQUENCE [LARGE SCALE GENOMIC DNA]</scope>
    <source>
        <strain evidence="9 10">DSM 19570</strain>
    </source>
</reference>
<dbReference type="OrthoDB" id="8879647at2"/>
<dbReference type="GO" id="GO:0005886">
    <property type="term" value="C:plasma membrane"/>
    <property type="evidence" value="ECO:0007669"/>
    <property type="project" value="UniProtKB-SubCell"/>
</dbReference>
<evidence type="ECO:0000256" key="5">
    <source>
        <dbReference type="ARBA" id="ARBA00022692"/>
    </source>
</evidence>
<dbReference type="Proteomes" id="UP000293671">
    <property type="component" value="Unassembled WGS sequence"/>
</dbReference>
<dbReference type="AlphaFoldDB" id="A0A4Q7VG19"/>
<evidence type="ECO:0000256" key="8">
    <source>
        <dbReference type="SAM" id="Phobius"/>
    </source>
</evidence>
<dbReference type="PANTHER" id="PTHR33908">
    <property type="entry name" value="MANNOSYLTRANSFERASE YKCB-RELATED"/>
    <property type="match status" value="1"/>
</dbReference>
<protein>
    <submittedName>
        <fullName evidence="9">4-amino-4-deoxy-L-arabinose transferase-like glycosyltransferase</fullName>
    </submittedName>
</protein>
<keyword evidence="7 8" id="KW-0472">Membrane</keyword>
<accession>A0A4Q7VG19</accession>
<keyword evidence="2" id="KW-1003">Cell membrane</keyword>